<sequence>MRSLEGLGHTIEHEPVPHAESAQDVVYTLIYSDAARVHAERLRDDPHSFQAATRERISLGLTISDDQRSAALRQRDVFRAAMAEYFRDTDVIVTPAMPIDFPPIDDSAGVLAQSRRMGQLTYPWSLHDGPTLAVPIGFHPVSGMPSAPS</sequence>
<feature type="domain" description="Amidase" evidence="1">
    <location>
        <begin position="2"/>
        <end position="145"/>
    </location>
</feature>
<dbReference type="SUPFAM" id="SSF75304">
    <property type="entry name" value="Amidase signature (AS) enzymes"/>
    <property type="match status" value="1"/>
</dbReference>
<name>A0ABW6S844_9NOCA</name>
<gene>
    <name evidence="2" type="ORF">ACFYXQ_32040</name>
</gene>
<evidence type="ECO:0000259" key="1">
    <source>
        <dbReference type="Pfam" id="PF01425"/>
    </source>
</evidence>
<dbReference type="EMBL" id="JBIAQY010000013">
    <property type="protein sequence ID" value="MFF3572409.1"/>
    <property type="molecule type" value="Genomic_DNA"/>
</dbReference>
<organism evidence="2 3">
    <name type="scientific">Nocardia jiangxiensis</name>
    <dbReference type="NCBI Taxonomy" id="282685"/>
    <lineage>
        <taxon>Bacteria</taxon>
        <taxon>Bacillati</taxon>
        <taxon>Actinomycetota</taxon>
        <taxon>Actinomycetes</taxon>
        <taxon>Mycobacteriales</taxon>
        <taxon>Nocardiaceae</taxon>
        <taxon>Nocardia</taxon>
    </lineage>
</organism>
<protein>
    <submittedName>
        <fullName evidence="2">Amidase family protein</fullName>
    </submittedName>
</protein>
<keyword evidence="3" id="KW-1185">Reference proteome</keyword>
<accession>A0ABW6S844</accession>
<comment type="caution">
    <text evidence="2">The sequence shown here is derived from an EMBL/GenBank/DDBJ whole genome shotgun (WGS) entry which is preliminary data.</text>
</comment>
<evidence type="ECO:0000313" key="2">
    <source>
        <dbReference type="EMBL" id="MFF3572409.1"/>
    </source>
</evidence>
<dbReference type="Proteomes" id="UP001601992">
    <property type="component" value="Unassembled WGS sequence"/>
</dbReference>
<dbReference type="InterPro" id="IPR023631">
    <property type="entry name" value="Amidase_dom"/>
</dbReference>
<proteinExistence type="predicted"/>
<dbReference type="Pfam" id="PF01425">
    <property type="entry name" value="Amidase"/>
    <property type="match status" value="1"/>
</dbReference>
<dbReference type="RefSeq" id="WP_387406010.1">
    <property type="nucleotide sequence ID" value="NZ_JBIAQY010000013.1"/>
</dbReference>
<dbReference type="Gene3D" id="3.90.1300.10">
    <property type="entry name" value="Amidase signature (AS) domain"/>
    <property type="match status" value="1"/>
</dbReference>
<evidence type="ECO:0000313" key="3">
    <source>
        <dbReference type="Proteomes" id="UP001601992"/>
    </source>
</evidence>
<reference evidence="2 3" key="1">
    <citation type="submission" date="2024-10" db="EMBL/GenBank/DDBJ databases">
        <title>The Natural Products Discovery Center: Release of the First 8490 Sequenced Strains for Exploring Actinobacteria Biosynthetic Diversity.</title>
        <authorList>
            <person name="Kalkreuter E."/>
            <person name="Kautsar S.A."/>
            <person name="Yang D."/>
            <person name="Bader C.D."/>
            <person name="Teijaro C.N."/>
            <person name="Fluegel L."/>
            <person name="Davis C.M."/>
            <person name="Simpson J.R."/>
            <person name="Lauterbach L."/>
            <person name="Steele A.D."/>
            <person name="Gui C."/>
            <person name="Meng S."/>
            <person name="Li G."/>
            <person name="Viehrig K."/>
            <person name="Ye F."/>
            <person name="Su P."/>
            <person name="Kiefer A.F."/>
            <person name="Nichols A."/>
            <person name="Cepeda A.J."/>
            <person name="Yan W."/>
            <person name="Fan B."/>
            <person name="Jiang Y."/>
            <person name="Adhikari A."/>
            <person name="Zheng C.-J."/>
            <person name="Schuster L."/>
            <person name="Cowan T.M."/>
            <person name="Smanski M.J."/>
            <person name="Chevrette M.G."/>
            <person name="De Carvalho L.P.S."/>
            <person name="Shen B."/>
        </authorList>
    </citation>
    <scope>NUCLEOTIDE SEQUENCE [LARGE SCALE GENOMIC DNA]</scope>
    <source>
        <strain evidence="2 3">NPDC002593</strain>
    </source>
</reference>
<dbReference type="InterPro" id="IPR036928">
    <property type="entry name" value="AS_sf"/>
</dbReference>